<name>A0A6J5N3Z5_9CAUD</name>
<accession>A0A6J5N3Z5</accession>
<dbReference type="EMBL" id="LR796544">
    <property type="protein sequence ID" value="CAB4150559.1"/>
    <property type="molecule type" value="Genomic_DNA"/>
</dbReference>
<organism evidence="1">
    <name type="scientific">uncultured Caudovirales phage</name>
    <dbReference type="NCBI Taxonomy" id="2100421"/>
    <lineage>
        <taxon>Viruses</taxon>
        <taxon>Duplodnaviria</taxon>
        <taxon>Heunggongvirae</taxon>
        <taxon>Uroviricota</taxon>
        <taxon>Caudoviricetes</taxon>
        <taxon>Peduoviridae</taxon>
        <taxon>Maltschvirus</taxon>
        <taxon>Maltschvirus maltsch</taxon>
    </lineage>
</organism>
<protein>
    <submittedName>
        <fullName evidence="1">Uncharacterized protein</fullName>
    </submittedName>
</protein>
<sequence>MTTEQTIALASFLKTFANVTINPRNAIFFALRLAKWAEQDGDFEAASKLRNAAAIAASN</sequence>
<gene>
    <name evidence="1" type="ORF">UFOVP567_50</name>
</gene>
<evidence type="ECO:0000313" key="1">
    <source>
        <dbReference type="EMBL" id="CAB4150559.1"/>
    </source>
</evidence>
<proteinExistence type="predicted"/>
<reference evidence="1" key="1">
    <citation type="submission" date="2020-04" db="EMBL/GenBank/DDBJ databases">
        <authorList>
            <person name="Chiriac C."/>
            <person name="Salcher M."/>
            <person name="Ghai R."/>
            <person name="Kavagutti S V."/>
        </authorList>
    </citation>
    <scope>NUCLEOTIDE SEQUENCE</scope>
</reference>